<organism evidence="2 3">
    <name type="scientific">Lamprobacter modestohalophilus</name>
    <dbReference type="NCBI Taxonomy" id="1064514"/>
    <lineage>
        <taxon>Bacteria</taxon>
        <taxon>Pseudomonadati</taxon>
        <taxon>Pseudomonadota</taxon>
        <taxon>Gammaproteobacteria</taxon>
        <taxon>Chromatiales</taxon>
        <taxon>Chromatiaceae</taxon>
        <taxon>Lamprobacter</taxon>
    </lineage>
</organism>
<dbReference type="NCBIfam" id="TIGR01444">
    <property type="entry name" value="fkbM_fam"/>
    <property type="match status" value="1"/>
</dbReference>
<name>A0A9X1B682_9GAMM</name>
<proteinExistence type="predicted"/>
<dbReference type="EMBL" id="NRRY01000044">
    <property type="protein sequence ID" value="MBK1620626.1"/>
    <property type="molecule type" value="Genomic_DNA"/>
</dbReference>
<reference evidence="2 3" key="1">
    <citation type="journal article" date="2020" name="Microorganisms">
        <title>Osmotic Adaptation and Compatible Solute Biosynthesis of Phototrophic Bacteria as Revealed from Genome Analyses.</title>
        <authorList>
            <person name="Imhoff J.F."/>
            <person name="Rahn T."/>
            <person name="Kunzel S."/>
            <person name="Keller A."/>
            <person name="Neulinger S.C."/>
        </authorList>
    </citation>
    <scope>NUCLEOTIDE SEQUENCE [LARGE SCALE GENOMIC DNA]</scope>
    <source>
        <strain evidence="2 3">DSM 25653</strain>
    </source>
</reference>
<evidence type="ECO:0000313" key="2">
    <source>
        <dbReference type="EMBL" id="MBK1620626.1"/>
    </source>
</evidence>
<dbReference type="InterPro" id="IPR029063">
    <property type="entry name" value="SAM-dependent_MTases_sf"/>
</dbReference>
<dbReference type="PANTHER" id="PTHR34203:SF15">
    <property type="entry name" value="SLL1173 PROTEIN"/>
    <property type="match status" value="1"/>
</dbReference>
<dbReference type="PANTHER" id="PTHR34203">
    <property type="entry name" value="METHYLTRANSFERASE, FKBM FAMILY PROTEIN"/>
    <property type="match status" value="1"/>
</dbReference>
<dbReference type="SUPFAM" id="SSF53335">
    <property type="entry name" value="S-adenosyl-L-methionine-dependent methyltransferases"/>
    <property type="match status" value="1"/>
</dbReference>
<dbReference type="InterPro" id="IPR052514">
    <property type="entry name" value="SAM-dependent_MTase"/>
</dbReference>
<feature type="domain" description="Methyltransferase FkbM" evidence="1">
    <location>
        <begin position="75"/>
        <end position="235"/>
    </location>
</feature>
<comment type="caution">
    <text evidence="2">The sequence shown here is derived from an EMBL/GenBank/DDBJ whole genome shotgun (WGS) entry which is preliminary data.</text>
</comment>
<dbReference type="Proteomes" id="UP001138768">
    <property type="component" value="Unassembled WGS sequence"/>
</dbReference>
<protein>
    <recommendedName>
        <fullName evidence="1">Methyltransferase FkbM domain-containing protein</fullName>
    </recommendedName>
</protein>
<dbReference type="AlphaFoldDB" id="A0A9X1B682"/>
<gene>
    <name evidence="2" type="ORF">CKO42_19775</name>
</gene>
<dbReference type="InterPro" id="IPR006342">
    <property type="entry name" value="FkbM_mtfrase"/>
</dbReference>
<dbReference type="Pfam" id="PF05050">
    <property type="entry name" value="Methyltransf_21"/>
    <property type="match status" value="1"/>
</dbReference>
<keyword evidence="3" id="KW-1185">Reference proteome</keyword>
<dbReference type="RefSeq" id="WP_200247807.1">
    <property type="nucleotide sequence ID" value="NZ_NRRY01000044.1"/>
</dbReference>
<evidence type="ECO:0000259" key="1">
    <source>
        <dbReference type="Pfam" id="PF05050"/>
    </source>
</evidence>
<dbReference type="Gene3D" id="3.40.50.150">
    <property type="entry name" value="Vaccinia Virus protein VP39"/>
    <property type="match status" value="1"/>
</dbReference>
<evidence type="ECO:0000313" key="3">
    <source>
        <dbReference type="Proteomes" id="UP001138768"/>
    </source>
</evidence>
<accession>A0A9X1B682</accession>
<sequence>MKLRFGILNRMKSVGSSLHQTRIGGGVARLENAYLMGFWNRSNFDLESNGEGFLLDQIAALVESMQSINAPIIFDIGANVGDWSHAAARRVGSARIFAFELDPDTAAVCEQNCAVLPGHQTHAFGLSDHSGDVDFWSLGDCASGSSIERLNSASAAVKRGQVTTGDAFCEKYGVDHIDLLKIDAEGHDLAVLRGFSGLLKAGSIPCIQFEYGITSLGAKVMLRDFYDLLEPFGYRIGRLYRDGVEFKSYDHVEDEGHIMGNCVAVLKPGELGKPLFDRLAILKYGHNTI</sequence>